<dbReference type="AlphaFoldDB" id="A0A2A2D672"/>
<protein>
    <submittedName>
        <fullName evidence="1">Uncharacterized protein</fullName>
    </submittedName>
</protein>
<name>A0A2A2D672_9ACTN</name>
<gene>
    <name evidence="1" type="ORF">CK936_21475</name>
</gene>
<dbReference type="Proteomes" id="UP000218944">
    <property type="component" value="Unassembled WGS sequence"/>
</dbReference>
<keyword evidence="2" id="KW-1185">Reference proteome</keyword>
<comment type="caution">
    <text evidence="1">The sequence shown here is derived from an EMBL/GenBank/DDBJ whole genome shotgun (WGS) entry which is preliminary data.</text>
</comment>
<dbReference type="RefSeq" id="WP_095582585.1">
    <property type="nucleotide sequence ID" value="NZ_JAJQQQ010000020.1"/>
</dbReference>
<evidence type="ECO:0000313" key="2">
    <source>
        <dbReference type="Proteomes" id="UP000218944"/>
    </source>
</evidence>
<proteinExistence type="predicted"/>
<accession>A0A2A2D672</accession>
<dbReference type="EMBL" id="NSJV01000413">
    <property type="protein sequence ID" value="PAU46879.1"/>
    <property type="molecule type" value="Genomic_DNA"/>
</dbReference>
<sequence>MTDQPPQTPPAEGRASITASVTVVGETAEFLREYAAMTGRTPEEATILWVAGKVVVPPETPLGQDPRVGDWALFDGPEDLAERSHGYLRGDE</sequence>
<reference evidence="1 2" key="1">
    <citation type="submission" date="2017-08" db="EMBL/GenBank/DDBJ databases">
        <title>Genome sequence of Streptomyces albireticuli NRRL B-1670.</title>
        <authorList>
            <person name="Graham D.E."/>
            <person name="Mahan K.M."/>
            <person name="Klingeman D.M."/>
            <person name="Hettich R.L."/>
            <person name="Parry R.J."/>
            <person name="Spain J.C."/>
        </authorList>
    </citation>
    <scope>NUCLEOTIDE SEQUENCE [LARGE SCALE GENOMIC DNA]</scope>
    <source>
        <strain evidence="1 2">NRRL B-1670</strain>
    </source>
</reference>
<organism evidence="1 2">
    <name type="scientific">Streptomyces albireticuli</name>
    <dbReference type="NCBI Taxonomy" id="1940"/>
    <lineage>
        <taxon>Bacteria</taxon>
        <taxon>Bacillati</taxon>
        <taxon>Actinomycetota</taxon>
        <taxon>Actinomycetes</taxon>
        <taxon>Kitasatosporales</taxon>
        <taxon>Streptomycetaceae</taxon>
        <taxon>Streptomyces</taxon>
    </lineage>
</organism>
<evidence type="ECO:0000313" key="1">
    <source>
        <dbReference type="EMBL" id="PAU46879.1"/>
    </source>
</evidence>